<comment type="caution">
    <text evidence="1">The sequence shown here is derived from an EMBL/GenBank/DDBJ whole genome shotgun (WGS) entry which is preliminary data.</text>
</comment>
<evidence type="ECO:0008006" key="3">
    <source>
        <dbReference type="Google" id="ProtNLM"/>
    </source>
</evidence>
<dbReference type="EMBL" id="JANIBL010000073">
    <property type="protein sequence ID" value="MCQ8119481.1"/>
    <property type="molecule type" value="Genomic_DNA"/>
</dbReference>
<accession>A0ABT1TXI1</accession>
<dbReference type="Proteomes" id="UP001524570">
    <property type="component" value="Unassembled WGS sequence"/>
</dbReference>
<dbReference type="RefSeq" id="WP_256608333.1">
    <property type="nucleotide sequence ID" value="NZ_JANIBL010000073.1"/>
</dbReference>
<name>A0ABT1TXI1_9GAMM</name>
<reference evidence="1 2" key="1">
    <citation type="submission" date="2022-07" db="EMBL/GenBank/DDBJ databases">
        <title>Methylomonas rivi sp. nov., Methylomonas rosea sp. nov., Methylomonas aureus sp. nov. and Methylomonas subterranea sp. nov., four novel methanotrophs isolated from a freshwater creek and the deep terrestrial subsurface.</title>
        <authorList>
            <person name="Abin C."/>
            <person name="Sankaranarayanan K."/>
            <person name="Garner C."/>
            <person name="Sindelar R."/>
            <person name="Kotary K."/>
            <person name="Garner R."/>
            <person name="Barclay S."/>
            <person name="Lawson P."/>
            <person name="Krumholz L."/>
        </authorList>
    </citation>
    <scope>NUCLEOTIDE SEQUENCE [LARGE SCALE GENOMIC DNA]</scope>
    <source>
        <strain evidence="1 2">WSC-7</strain>
    </source>
</reference>
<organism evidence="1 2">
    <name type="scientific">Methylomonas rosea</name>
    <dbReference type="NCBI Taxonomy" id="2952227"/>
    <lineage>
        <taxon>Bacteria</taxon>
        <taxon>Pseudomonadati</taxon>
        <taxon>Pseudomonadota</taxon>
        <taxon>Gammaproteobacteria</taxon>
        <taxon>Methylococcales</taxon>
        <taxon>Methylococcaceae</taxon>
        <taxon>Methylomonas</taxon>
    </lineage>
</organism>
<keyword evidence="2" id="KW-1185">Reference proteome</keyword>
<gene>
    <name evidence="1" type="ORF">NP589_18810</name>
</gene>
<sequence>MQELVTHPKGEAQSGALAPVSGPVPVDTFGGRIHVDWNPDAAVTPLGQLPFFIEFLQVSGLFEDWVTQCPLAWTSPNAPSKRDVLGTVLLSVRSGHQRYAHINALRGDGVNPELLGMSKVVSEDSVRRGFAQLDEEAGTQWLQSCLHHVYAPVLGEPWNSGRRRHDQDAVRQTGRC</sequence>
<protein>
    <recommendedName>
        <fullName evidence="3">Transposase</fullName>
    </recommendedName>
</protein>
<evidence type="ECO:0000313" key="2">
    <source>
        <dbReference type="Proteomes" id="UP001524570"/>
    </source>
</evidence>
<proteinExistence type="predicted"/>
<evidence type="ECO:0000313" key="1">
    <source>
        <dbReference type="EMBL" id="MCQ8119481.1"/>
    </source>
</evidence>